<evidence type="ECO:0000313" key="2">
    <source>
        <dbReference type="Proteomes" id="UP000198211"/>
    </source>
</evidence>
<proteinExistence type="predicted"/>
<dbReference type="AlphaFoldDB" id="A0A225UAY9"/>
<keyword evidence="2" id="KW-1185">Reference proteome</keyword>
<feature type="non-terminal residue" evidence="1">
    <location>
        <position position="1"/>
    </location>
</feature>
<accession>A0A225UAY9</accession>
<sequence length="72" mass="7904">VRDTGCKARLNLRVTAGASGKWYLRANASDIHSLKTNKHIWANYAEIRVVTDPHLTKDKCAAVSSLPLKTNG</sequence>
<protein>
    <submittedName>
        <fullName evidence="1">Uncharacterized protein</fullName>
    </submittedName>
</protein>
<evidence type="ECO:0000313" key="1">
    <source>
        <dbReference type="EMBL" id="OWY90173.1"/>
    </source>
</evidence>
<dbReference type="EMBL" id="NBNE01023694">
    <property type="protein sequence ID" value="OWY90173.1"/>
    <property type="molecule type" value="Genomic_DNA"/>
</dbReference>
<comment type="caution">
    <text evidence="1">The sequence shown here is derived from an EMBL/GenBank/DDBJ whole genome shotgun (WGS) entry which is preliminary data.</text>
</comment>
<reference evidence="2" key="1">
    <citation type="submission" date="2017-03" db="EMBL/GenBank/DDBJ databases">
        <title>Phytopthora megakarya and P. palmivora, two closely related causual agents of cacao black pod achieved similar genome size and gene model numbers by different mechanisms.</title>
        <authorList>
            <person name="Ali S."/>
            <person name="Shao J."/>
            <person name="Larry D.J."/>
            <person name="Kronmiller B."/>
            <person name="Shen D."/>
            <person name="Strem M.D."/>
            <person name="Melnick R.L."/>
            <person name="Guiltinan M.J."/>
            <person name="Tyler B.M."/>
            <person name="Meinhardt L.W."/>
            <person name="Bailey B.A."/>
        </authorList>
    </citation>
    <scope>NUCLEOTIDE SEQUENCE [LARGE SCALE GENOMIC DNA]</scope>
    <source>
        <strain evidence="2">zdho120</strain>
    </source>
</reference>
<gene>
    <name evidence="1" type="ORF">PHMEG_00041822</name>
</gene>
<dbReference type="Proteomes" id="UP000198211">
    <property type="component" value="Unassembled WGS sequence"/>
</dbReference>
<organism evidence="1 2">
    <name type="scientific">Phytophthora megakarya</name>
    <dbReference type="NCBI Taxonomy" id="4795"/>
    <lineage>
        <taxon>Eukaryota</taxon>
        <taxon>Sar</taxon>
        <taxon>Stramenopiles</taxon>
        <taxon>Oomycota</taxon>
        <taxon>Peronosporomycetes</taxon>
        <taxon>Peronosporales</taxon>
        <taxon>Peronosporaceae</taxon>
        <taxon>Phytophthora</taxon>
    </lineage>
</organism>
<name>A0A225UAY9_9STRA</name>